<protein>
    <submittedName>
        <fullName evidence="5">DNA ligase</fullName>
    </submittedName>
</protein>
<dbReference type="Gene3D" id="3.30.1490.70">
    <property type="match status" value="1"/>
</dbReference>
<sequence length="300" mass="34136">MKPFVPMSPISSDRLPQGEDWAYQLKWDGYRILASLQDGRMQLFSKKMLPQNGKFPELTSALSRIDRSCLIDGEAIVMDPSTGKPSFQKLQQRLKFTLAGRSRPAASERLPVQFIAFDLLELDGRDLRRLPFRERDRMLRELAAKWEPPLFTTDLFHNGPALWEWIEQHGWEGLVSKKLSSAYKEGKEHQDWFKKKALLEFDVEIAGIIWKEGRVSSMVMRENGVYFGRVSSGLNEKLKSWLRSLDTVNGVNPFGALPEGLKGADVRWLVTPVNARVTGSEVTEEGSLRHPKLLNLEGAP</sequence>
<dbReference type="Pfam" id="PF01068">
    <property type="entry name" value="DNA_ligase_A_M"/>
    <property type="match status" value="1"/>
</dbReference>
<accession>A0ABR4ZZ52</accession>
<dbReference type="InterPro" id="IPR012340">
    <property type="entry name" value="NA-bd_OB-fold"/>
</dbReference>
<reference evidence="5 6" key="1">
    <citation type="submission" date="2014-12" db="EMBL/GenBank/DDBJ databases">
        <title>Draft genome sequence of Cohnella kolymensis strain B-2846.</title>
        <authorList>
            <person name="Karlyshev A.V."/>
            <person name="Kudryashova E.B."/>
        </authorList>
    </citation>
    <scope>NUCLEOTIDE SEQUENCE [LARGE SCALE GENOMIC DNA]</scope>
    <source>
        <strain evidence="5 6">VKM B-2846</strain>
    </source>
</reference>
<dbReference type="Gene3D" id="3.30.470.30">
    <property type="entry name" value="DNA ligase/mRNA capping enzyme"/>
    <property type="match status" value="1"/>
</dbReference>
<dbReference type="InterPro" id="IPR012310">
    <property type="entry name" value="DNA_ligase_ATP-dep_cent"/>
</dbReference>
<dbReference type="RefSeq" id="WP_041067687.1">
    <property type="nucleotide sequence ID" value="NZ_JXAL01000034.1"/>
</dbReference>
<dbReference type="PROSITE" id="PS50160">
    <property type="entry name" value="DNA_LIGASE_A3"/>
    <property type="match status" value="1"/>
</dbReference>
<dbReference type="GO" id="GO:0016874">
    <property type="term" value="F:ligase activity"/>
    <property type="evidence" value="ECO:0007669"/>
    <property type="project" value="UniProtKB-KW"/>
</dbReference>
<comment type="catalytic activity">
    <reaction evidence="3">
        <text>ATP + (deoxyribonucleotide)n-3'-hydroxyl + 5'-phospho-(deoxyribonucleotide)m = (deoxyribonucleotide)n+m + AMP + diphosphate.</text>
        <dbReference type="EC" id="6.5.1.1"/>
    </reaction>
</comment>
<dbReference type="PANTHER" id="PTHR45674:SF4">
    <property type="entry name" value="DNA LIGASE 1"/>
    <property type="match status" value="1"/>
</dbReference>
<comment type="caution">
    <text evidence="5">The sequence shown here is derived from an EMBL/GenBank/DDBJ whole genome shotgun (WGS) entry which is preliminary data.</text>
</comment>
<evidence type="ECO:0000256" key="2">
    <source>
        <dbReference type="ARBA" id="ARBA00022598"/>
    </source>
</evidence>
<dbReference type="Gene3D" id="2.40.50.140">
    <property type="entry name" value="Nucleic acid-binding proteins"/>
    <property type="match status" value="1"/>
</dbReference>
<keyword evidence="6" id="KW-1185">Reference proteome</keyword>
<evidence type="ECO:0000256" key="3">
    <source>
        <dbReference type="ARBA" id="ARBA00034003"/>
    </source>
</evidence>
<dbReference type="PANTHER" id="PTHR45674">
    <property type="entry name" value="DNA LIGASE 1/3 FAMILY MEMBER"/>
    <property type="match status" value="1"/>
</dbReference>
<feature type="domain" description="ATP-dependent DNA ligase family profile" evidence="4">
    <location>
        <begin position="105"/>
        <end position="196"/>
    </location>
</feature>
<evidence type="ECO:0000313" key="5">
    <source>
        <dbReference type="EMBL" id="KIL34127.1"/>
    </source>
</evidence>
<dbReference type="SUPFAM" id="SSF56091">
    <property type="entry name" value="DNA ligase/mRNA capping enzyme, catalytic domain"/>
    <property type="match status" value="1"/>
</dbReference>
<dbReference type="EMBL" id="JXAL01000034">
    <property type="protein sequence ID" value="KIL34127.1"/>
    <property type="molecule type" value="Genomic_DNA"/>
</dbReference>
<name>A0ABR4ZZ52_9BACL</name>
<proteinExistence type="inferred from homology"/>
<organism evidence="5 6">
    <name type="scientific">Cohnella kolymensis</name>
    <dbReference type="NCBI Taxonomy" id="1590652"/>
    <lineage>
        <taxon>Bacteria</taxon>
        <taxon>Bacillati</taxon>
        <taxon>Bacillota</taxon>
        <taxon>Bacilli</taxon>
        <taxon>Bacillales</taxon>
        <taxon>Paenibacillaceae</taxon>
        <taxon>Cohnella</taxon>
    </lineage>
</organism>
<dbReference type="CDD" id="cd07906">
    <property type="entry name" value="Adenylation_DNA_ligase_LigD_LigC"/>
    <property type="match status" value="1"/>
</dbReference>
<evidence type="ECO:0000259" key="4">
    <source>
        <dbReference type="PROSITE" id="PS50160"/>
    </source>
</evidence>
<dbReference type="InterPro" id="IPR050191">
    <property type="entry name" value="ATP-dep_DNA_ligase"/>
</dbReference>
<gene>
    <name evidence="5" type="ORF">SD71_20750</name>
</gene>
<keyword evidence="2 5" id="KW-0436">Ligase</keyword>
<comment type="similarity">
    <text evidence="1">Belongs to the ATP-dependent DNA ligase family.</text>
</comment>
<dbReference type="Proteomes" id="UP000054526">
    <property type="component" value="Unassembled WGS sequence"/>
</dbReference>
<dbReference type="SUPFAM" id="SSF50249">
    <property type="entry name" value="Nucleic acid-binding proteins"/>
    <property type="match status" value="1"/>
</dbReference>
<evidence type="ECO:0000256" key="1">
    <source>
        <dbReference type="ARBA" id="ARBA00007572"/>
    </source>
</evidence>
<evidence type="ECO:0000313" key="6">
    <source>
        <dbReference type="Proteomes" id="UP000054526"/>
    </source>
</evidence>